<accession>A0ABV9MA80</accession>
<feature type="region of interest" description="Disordered" evidence="1">
    <location>
        <begin position="47"/>
        <end position="93"/>
    </location>
</feature>
<keyword evidence="2" id="KW-0472">Membrane</keyword>
<evidence type="ECO:0000256" key="1">
    <source>
        <dbReference type="SAM" id="MobiDB-lite"/>
    </source>
</evidence>
<reference evidence="4" key="1">
    <citation type="journal article" date="2019" name="Int. J. Syst. Evol. Microbiol.">
        <title>The Global Catalogue of Microorganisms (GCM) 10K type strain sequencing project: providing services to taxonomists for standard genome sequencing and annotation.</title>
        <authorList>
            <consortium name="The Broad Institute Genomics Platform"/>
            <consortium name="The Broad Institute Genome Sequencing Center for Infectious Disease"/>
            <person name="Wu L."/>
            <person name="Ma J."/>
        </authorList>
    </citation>
    <scope>NUCLEOTIDE SEQUENCE [LARGE SCALE GENOMIC DNA]</scope>
    <source>
        <strain evidence="4">CGMCC 1.12151</strain>
    </source>
</reference>
<feature type="transmembrane region" description="Helical" evidence="2">
    <location>
        <begin position="20"/>
        <end position="42"/>
    </location>
</feature>
<proteinExistence type="predicted"/>
<evidence type="ECO:0000256" key="2">
    <source>
        <dbReference type="SAM" id="Phobius"/>
    </source>
</evidence>
<keyword evidence="4" id="KW-1185">Reference proteome</keyword>
<dbReference type="RefSeq" id="WP_377276506.1">
    <property type="nucleotide sequence ID" value="NZ_JBHSGL010000004.1"/>
</dbReference>
<feature type="compositionally biased region" description="Basic and acidic residues" evidence="1">
    <location>
        <begin position="73"/>
        <end position="87"/>
    </location>
</feature>
<comment type="caution">
    <text evidence="3">The sequence shown here is derived from an EMBL/GenBank/DDBJ whole genome shotgun (WGS) entry which is preliminary data.</text>
</comment>
<feature type="compositionally biased region" description="Polar residues" evidence="1">
    <location>
        <begin position="56"/>
        <end position="72"/>
    </location>
</feature>
<name>A0ABV9MA80_9BACL</name>
<evidence type="ECO:0000313" key="4">
    <source>
        <dbReference type="Proteomes" id="UP001595932"/>
    </source>
</evidence>
<evidence type="ECO:0000313" key="3">
    <source>
        <dbReference type="EMBL" id="MFC4711755.1"/>
    </source>
</evidence>
<keyword evidence="2" id="KW-1133">Transmembrane helix</keyword>
<dbReference type="Proteomes" id="UP001595932">
    <property type="component" value="Unassembled WGS sequence"/>
</dbReference>
<protein>
    <submittedName>
        <fullName evidence="3">Uncharacterized protein</fullName>
    </submittedName>
</protein>
<sequence>MGEVPKSTNNEKDQPPRTPRWLKVFGLIAIALILLVIAIMLFGGGNHGPGRHSSGDEATQQFVLNGQQSSVNQEKEITNDADGDYKPAESGLC</sequence>
<organism evidence="3 4">
    <name type="scientific">Planococcus dechangensis</name>
    <dbReference type="NCBI Taxonomy" id="1176255"/>
    <lineage>
        <taxon>Bacteria</taxon>
        <taxon>Bacillati</taxon>
        <taxon>Bacillota</taxon>
        <taxon>Bacilli</taxon>
        <taxon>Bacillales</taxon>
        <taxon>Caryophanaceae</taxon>
        <taxon>Planococcus</taxon>
    </lineage>
</organism>
<dbReference type="EMBL" id="JBHSGL010000004">
    <property type="protein sequence ID" value="MFC4711755.1"/>
    <property type="molecule type" value="Genomic_DNA"/>
</dbReference>
<gene>
    <name evidence="3" type="ORF">ACFO5U_02765</name>
</gene>
<keyword evidence="2" id="KW-0812">Transmembrane</keyword>